<feature type="region of interest" description="Disordered" evidence="1">
    <location>
        <begin position="284"/>
        <end position="304"/>
    </location>
</feature>
<keyword evidence="3" id="KW-1185">Reference proteome</keyword>
<organism evidence="2 3">
    <name type="scientific">Desulfofundulus salinus</name>
    <dbReference type="NCBI Taxonomy" id="2419843"/>
    <lineage>
        <taxon>Bacteria</taxon>
        <taxon>Bacillati</taxon>
        <taxon>Bacillota</taxon>
        <taxon>Clostridia</taxon>
        <taxon>Eubacteriales</taxon>
        <taxon>Peptococcaceae</taxon>
        <taxon>Desulfofundulus</taxon>
    </lineage>
</organism>
<evidence type="ECO:0000256" key="1">
    <source>
        <dbReference type="SAM" id="MobiDB-lite"/>
    </source>
</evidence>
<evidence type="ECO:0000313" key="3">
    <source>
        <dbReference type="Proteomes" id="UP000271256"/>
    </source>
</evidence>
<dbReference type="AlphaFoldDB" id="A0A494WRC5"/>
<name>A0A494WRC5_9FIRM</name>
<feature type="compositionally biased region" description="Basic and acidic residues" evidence="1">
    <location>
        <begin position="40"/>
        <end position="68"/>
    </location>
</feature>
<sequence length="304" mass="33845">MDGFYLCGLTLVAVAERCSVSPDAVEKALKRYDREAYMVERARRKQENGRRRRQKDQERKRTPEARKKDRERKRRERVEERTYVEAVREALRDLEVIDLLRRAAREAGVAEEQLACARYLPGAASVHHPCPGRAREAAEAMTPSEAGGRAEYEFRLIRGVMVGVPGPAVLLIREALDAGDLCLALRLAREAVLGAGFVNPFASVEDLRDGVTRTYLPEEVETLRESLVSAARAAAPVPEPPALHELTKGEKMKMARRWLAQARAAERDAERIWYGTCGGTGKIGKKGGLRSPERGEAMSGLIRG</sequence>
<feature type="region of interest" description="Disordered" evidence="1">
    <location>
        <begin position="40"/>
        <end position="79"/>
    </location>
</feature>
<protein>
    <submittedName>
        <fullName evidence="2">Uncharacterized protein</fullName>
    </submittedName>
</protein>
<dbReference type="EMBL" id="RBWE01000001">
    <property type="protein sequence ID" value="RKO65759.1"/>
    <property type="molecule type" value="Genomic_DNA"/>
</dbReference>
<dbReference type="Proteomes" id="UP000271256">
    <property type="component" value="Unassembled WGS sequence"/>
</dbReference>
<reference evidence="2" key="1">
    <citation type="submission" date="2018-10" db="EMBL/GenBank/DDBJ databases">
        <authorList>
            <person name="Grouzdev D.S."/>
            <person name="Krutkina M.S."/>
            <person name="Tourova T.P."/>
            <person name="Nazina T.N."/>
        </authorList>
    </citation>
    <scope>NUCLEOTIDE SEQUENCE [LARGE SCALE GENOMIC DNA]</scope>
    <source>
        <strain evidence="2">435</strain>
    </source>
</reference>
<gene>
    <name evidence="2" type="ORF">D7024_01440</name>
</gene>
<proteinExistence type="predicted"/>
<evidence type="ECO:0000313" key="2">
    <source>
        <dbReference type="EMBL" id="RKO65759.1"/>
    </source>
</evidence>
<comment type="caution">
    <text evidence="2">The sequence shown here is derived from an EMBL/GenBank/DDBJ whole genome shotgun (WGS) entry which is preliminary data.</text>
</comment>
<accession>A0A494WRC5</accession>